<evidence type="ECO:0000259" key="2">
    <source>
        <dbReference type="Pfam" id="PF01471"/>
    </source>
</evidence>
<dbReference type="InterPro" id="IPR023346">
    <property type="entry name" value="Lysozyme-like_dom_sf"/>
</dbReference>
<protein>
    <recommendedName>
        <fullName evidence="5">Lytic transglycosylase</fullName>
    </recommendedName>
</protein>
<dbReference type="RefSeq" id="WP_133393973.1">
    <property type="nucleotide sequence ID" value="NZ_SMTG01000004.1"/>
</dbReference>
<gene>
    <name evidence="3" type="ORF">E2F49_11300</name>
</gene>
<dbReference type="InterPro" id="IPR036366">
    <property type="entry name" value="PGBDSf"/>
</dbReference>
<reference evidence="3 4" key="1">
    <citation type="submission" date="2019-03" db="EMBL/GenBank/DDBJ databases">
        <title>Luteimonas zhaokaii sp.nov., isolated from the rectal contents of Plateau pika in Yushu, Qinghai Province, China.</title>
        <authorList>
            <person name="Zhang G."/>
        </authorList>
    </citation>
    <scope>NUCLEOTIDE SEQUENCE [LARGE SCALE GENOMIC DNA]</scope>
    <source>
        <strain evidence="3 4">THG-MD21</strain>
    </source>
</reference>
<dbReference type="SUPFAM" id="SSF53955">
    <property type="entry name" value="Lysozyme-like"/>
    <property type="match status" value="1"/>
</dbReference>
<feature type="domain" description="Peptidoglycan binding-like" evidence="2">
    <location>
        <begin position="216"/>
        <end position="277"/>
    </location>
</feature>
<organism evidence="3 4">
    <name type="scientific">Luteimonas terrae</name>
    <dbReference type="NCBI Taxonomy" id="1530191"/>
    <lineage>
        <taxon>Bacteria</taxon>
        <taxon>Pseudomonadati</taxon>
        <taxon>Pseudomonadota</taxon>
        <taxon>Gammaproteobacteria</taxon>
        <taxon>Lysobacterales</taxon>
        <taxon>Lysobacteraceae</taxon>
        <taxon>Luteimonas</taxon>
    </lineage>
</organism>
<keyword evidence="4" id="KW-1185">Reference proteome</keyword>
<feature type="domain" description="Transglycosylase SLT" evidence="1">
    <location>
        <begin position="75"/>
        <end position="117"/>
    </location>
</feature>
<dbReference type="Pfam" id="PF01464">
    <property type="entry name" value="SLT"/>
    <property type="match status" value="1"/>
</dbReference>
<sequence>MPDDIYDELIQPRGAAYRASQVHPRSHYLEPVEQGAGRMAGNSRVWGDANPEVQSRSIDALVDAARATGLGSRETAHVLAIARVESGFNPDAAAGTTSASGLGQFIDDTGKAYGLDDRNRFDIDAQAGALVAHFIDNRNLAQRRGQDESWIYKYHHDGPVRDYGGLALSRDKVMPLLEQYTQFVESRFGVTQSNETRSETRAPASPSAMLMRDGQRGEDVAQLQATLTGLGYHDARDVPLQADGVFGSRTGQAVRAFQQAQGLEVDGVVGPATRDALDRALQVEKAPPRDAEAVTTSPVDQLLAAARSGDAGTLQAAMDGFAATRFGRMFQQAQVAESERVAQREQASQCSPDR</sequence>
<dbReference type="InterPro" id="IPR008258">
    <property type="entry name" value="Transglycosylase_SLT_dom_1"/>
</dbReference>
<proteinExistence type="predicted"/>
<accession>A0A4R5U8V0</accession>
<dbReference type="CDD" id="cd00442">
    <property type="entry name" value="Lyz-like"/>
    <property type="match status" value="1"/>
</dbReference>
<dbReference type="AlphaFoldDB" id="A0A4R5U8V0"/>
<dbReference type="EMBL" id="SMTG01000004">
    <property type="protein sequence ID" value="TDK30917.1"/>
    <property type="molecule type" value="Genomic_DNA"/>
</dbReference>
<evidence type="ECO:0008006" key="5">
    <source>
        <dbReference type="Google" id="ProtNLM"/>
    </source>
</evidence>
<evidence type="ECO:0000313" key="4">
    <source>
        <dbReference type="Proteomes" id="UP000295543"/>
    </source>
</evidence>
<name>A0A4R5U8V0_9GAMM</name>
<evidence type="ECO:0000313" key="3">
    <source>
        <dbReference type="EMBL" id="TDK30917.1"/>
    </source>
</evidence>
<dbReference type="OrthoDB" id="1491023at2"/>
<dbReference type="Pfam" id="PF01471">
    <property type="entry name" value="PG_binding_1"/>
    <property type="match status" value="1"/>
</dbReference>
<dbReference type="Proteomes" id="UP000295543">
    <property type="component" value="Unassembled WGS sequence"/>
</dbReference>
<dbReference type="SUPFAM" id="SSF47090">
    <property type="entry name" value="PGBD-like"/>
    <property type="match status" value="1"/>
</dbReference>
<evidence type="ECO:0000259" key="1">
    <source>
        <dbReference type="Pfam" id="PF01464"/>
    </source>
</evidence>
<dbReference type="Gene3D" id="1.10.101.10">
    <property type="entry name" value="PGBD-like superfamily/PGBD"/>
    <property type="match status" value="1"/>
</dbReference>
<comment type="caution">
    <text evidence="3">The sequence shown here is derived from an EMBL/GenBank/DDBJ whole genome shotgun (WGS) entry which is preliminary data.</text>
</comment>
<dbReference type="InterPro" id="IPR002477">
    <property type="entry name" value="Peptidoglycan-bd-like"/>
</dbReference>
<dbReference type="InterPro" id="IPR036365">
    <property type="entry name" value="PGBD-like_sf"/>
</dbReference>
<dbReference type="Gene3D" id="1.10.530.10">
    <property type="match status" value="1"/>
</dbReference>